<dbReference type="OrthoDB" id="2351940at2759"/>
<dbReference type="EMBL" id="CP031389">
    <property type="protein sequence ID" value="QPH12659.1"/>
    <property type="molecule type" value="Genomic_DNA"/>
</dbReference>
<dbReference type="Proteomes" id="UP000594364">
    <property type="component" value="Chromosome 5"/>
</dbReference>
<dbReference type="AlphaFoldDB" id="A0A7U3Q1Y4"/>
<protein>
    <recommendedName>
        <fullName evidence="4">Eukaryotic translation initiation factor 6</fullName>
    </recommendedName>
</protein>
<feature type="compositionally biased region" description="Basic and acidic residues" evidence="1">
    <location>
        <begin position="357"/>
        <end position="368"/>
    </location>
</feature>
<feature type="compositionally biased region" description="Polar residues" evidence="1">
    <location>
        <begin position="308"/>
        <end position="322"/>
    </location>
</feature>
<feature type="compositionally biased region" description="Low complexity" evidence="1">
    <location>
        <begin position="99"/>
        <end position="109"/>
    </location>
</feature>
<reference evidence="2 3" key="1">
    <citation type="journal article" date="2018" name="PLoS Genet.">
        <title>Repeat elements organise 3D genome structure and mediate transcription in the filamentous fungus Epichloe festucae.</title>
        <authorList>
            <person name="Winter D.J."/>
            <person name="Ganley A.R.D."/>
            <person name="Young C.A."/>
            <person name="Liachko I."/>
            <person name="Schardl C.L."/>
            <person name="Dupont P.Y."/>
            <person name="Berry D."/>
            <person name="Ram A."/>
            <person name="Scott B."/>
            <person name="Cox M.P."/>
        </authorList>
    </citation>
    <scope>NUCLEOTIDE SEQUENCE [LARGE SCALE GENOMIC DNA]</scope>
    <source>
        <strain evidence="2 3">Fl1</strain>
    </source>
</reference>
<accession>A0A7U3Q1Y4</accession>
<evidence type="ECO:0000313" key="3">
    <source>
        <dbReference type="Proteomes" id="UP000594364"/>
    </source>
</evidence>
<feature type="region of interest" description="Disordered" evidence="1">
    <location>
        <begin position="308"/>
        <end position="379"/>
    </location>
</feature>
<feature type="region of interest" description="Disordered" evidence="1">
    <location>
        <begin position="91"/>
        <end position="135"/>
    </location>
</feature>
<gene>
    <name evidence="2" type="ORF">C2857_004922</name>
</gene>
<keyword evidence="3" id="KW-1185">Reference proteome</keyword>
<feature type="compositionally biased region" description="Low complexity" evidence="1">
    <location>
        <begin position="47"/>
        <end position="70"/>
    </location>
</feature>
<proteinExistence type="predicted"/>
<evidence type="ECO:0000256" key="1">
    <source>
        <dbReference type="SAM" id="MobiDB-lite"/>
    </source>
</evidence>
<evidence type="ECO:0000313" key="2">
    <source>
        <dbReference type="EMBL" id="QPH12659.1"/>
    </source>
</evidence>
<sequence length="553" mass="62170">MASRSGAGSSGPRQNRPRDTQEEYPPLPRSAPRLPPLRNLNAERARAGSGPPSPPGSASLGSLATSTRPASRYWSAAARRAERIRGLDDRAPSLDDLESNSMHHSWSSSTRLAPHLRPIDTRPNQHSRPPDLDELDQSLDEANAQLRSLLDMTNHVNLMTPLLHSTLSPTIRAHDFPDDNLRNKRRKIDSNRLVPSFRGFRYGKYGQIEPGRLRMEIVSCDGGMFSNESSYAAENILKNDTSVYCTKGNRCNIVLRHQGATVFTLQELIIKAPAAMNYSHPVREGMVFISMDQDDILSRTAQYQIQYTHPPQNQPDDTTLSRPPSERDATPRHIVSIRHHNDGTTSTRVRRSHSHSRQPDSDLYDNRVPEMPSEFISNQPHFNITTECASDEEDLYDMPHTFRRPPDRIGSLPFETETSDSEDTGNPFPSSDFTESFHRQLPISSGSHHNPYQSNRERDIFSISLSEAWDAHNSATQDAIRAVGGGLLVPHARFYIEKKKSKCTIRFDPPVSGRFILLKMWSTRHDAASNIDVQTVMAKGYAGPRYFPSVHLS</sequence>
<feature type="region of interest" description="Disordered" evidence="1">
    <location>
        <begin position="403"/>
        <end position="435"/>
    </location>
</feature>
<evidence type="ECO:0008006" key="4">
    <source>
        <dbReference type="Google" id="ProtNLM"/>
    </source>
</evidence>
<feature type="compositionally biased region" description="Pro residues" evidence="1">
    <location>
        <begin position="25"/>
        <end position="35"/>
    </location>
</feature>
<feature type="compositionally biased region" description="Low complexity" evidence="1">
    <location>
        <begin position="1"/>
        <end position="11"/>
    </location>
</feature>
<name>A0A7U3Q1Y4_EPIFF</name>
<organism evidence="2 3">
    <name type="scientific">Epichloe festucae (strain Fl1)</name>
    <dbReference type="NCBI Taxonomy" id="877507"/>
    <lineage>
        <taxon>Eukaryota</taxon>
        <taxon>Fungi</taxon>
        <taxon>Dikarya</taxon>
        <taxon>Ascomycota</taxon>
        <taxon>Pezizomycotina</taxon>
        <taxon>Sordariomycetes</taxon>
        <taxon>Hypocreomycetidae</taxon>
        <taxon>Hypocreales</taxon>
        <taxon>Clavicipitaceae</taxon>
        <taxon>Epichloe</taxon>
    </lineage>
</organism>
<feature type="region of interest" description="Disordered" evidence="1">
    <location>
        <begin position="1"/>
        <end position="70"/>
    </location>
</feature>